<dbReference type="AlphaFoldDB" id="A0A7E5WG50"/>
<dbReference type="SUPFAM" id="SSF51445">
    <property type="entry name" value="(Trans)glycosidases"/>
    <property type="match status" value="1"/>
</dbReference>
<dbReference type="CDD" id="cd11328">
    <property type="entry name" value="AmyAc_maltase"/>
    <property type="match status" value="1"/>
</dbReference>
<dbReference type="EC" id="3.2.1.20" evidence="3"/>
<protein>
    <recommendedName>
        <fullName evidence="3">alpha-glucosidase</fullName>
        <ecNumber evidence="3">3.2.1.20</ecNumber>
    </recommendedName>
</protein>
<evidence type="ECO:0000256" key="4">
    <source>
        <dbReference type="ARBA" id="ARBA00023180"/>
    </source>
</evidence>
<dbReference type="PANTHER" id="PTHR10357:SF179">
    <property type="entry name" value="NEUTRAL AND BASIC AMINO ACID TRANSPORT PROTEIN RBAT"/>
    <property type="match status" value="1"/>
</dbReference>
<dbReference type="InterPro" id="IPR045857">
    <property type="entry name" value="O16G_dom_2"/>
</dbReference>
<feature type="chain" id="PRO_5028980475" description="alpha-glucosidase" evidence="6">
    <location>
        <begin position="19"/>
        <end position="580"/>
    </location>
</feature>
<feature type="domain" description="Glycosyl hydrolase family 13 catalytic" evidence="7">
    <location>
        <begin position="30"/>
        <end position="431"/>
    </location>
</feature>
<dbReference type="FunFam" id="3.90.400.10:FF:000001">
    <property type="entry name" value="Maltase A3, isoform A"/>
    <property type="match status" value="1"/>
</dbReference>
<keyword evidence="8" id="KW-1185">Reference proteome</keyword>
<dbReference type="KEGG" id="tnl:113502340"/>
<dbReference type="Gene3D" id="3.20.20.80">
    <property type="entry name" value="Glycosidases"/>
    <property type="match status" value="1"/>
</dbReference>
<keyword evidence="4" id="KW-0325">Glycoprotein</keyword>
<keyword evidence="5" id="KW-0378">Hydrolase</keyword>
<accession>A0A7E5WG50</accession>
<feature type="signal peptide" evidence="6">
    <location>
        <begin position="1"/>
        <end position="18"/>
    </location>
</feature>
<evidence type="ECO:0000256" key="5">
    <source>
        <dbReference type="ARBA" id="ARBA00023295"/>
    </source>
</evidence>
<dbReference type="GeneID" id="113502340"/>
<reference evidence="9" key="1">
    <citation type="submission" date="2025-08" db="UniProtKB">
        <authorList>
            <consortium name="RefSeq"/>
        </authorList>
    </citation>
    <scope>IDENTIFICATION</scope>
</reference>
<evidence type="ECO:0000256" key="2">
    <source>
        <dbReference type="ARBA" id="ARBA00008061"/>
    </source>
</evidence>
<sequence>MRAALLLVVAVLVGTVVSVDVWWESAVVYQIYPRSFKDSNGDGIGDLNGITQKLAYLKETGVDAIWLSPIFLSPMYDFGYDITDYRKIAPEYGTMDDFDALMSKAKQLGIRVILDYVPNHTSNESEWFVKSAQKDPNYSDYYIWADGKTDPEDPRKLLPPSNWVSVFRKSAWEYSPVRKQYYLHQFVIGQPDLNYRCDKLREEMKEVLRFWLEKGVSGFRVDAVNLMYEVDPAKFGEVYPDEPVSGTAGTTPDDYDYLNHIYTRDQNETYDVIYEWRALLDEYNDKHNESKIMMTEGYTTLPNMMRYYGNKSINGSIPLNFAYLEELKNTSTARDIKMVVDKWMTFMPTGKIANWVNGNHDKSRLASRYGINRIDAMNMLAMILPGVTITYQGEEIGMTDGYVSWRDTKDPQACNTDDPMNYWRVSRDPARTPYHWDSTALAGFTSGNTTWLPVADNYHTVNLAAQVAAPKSHYKFYKDMVALKRLPAVRAGDLDLRALCDSVLVITRLLPGQSAVLGIMNLSGGEITVNLSSLRLIPQQLTVEASGVNCSLDKGAQVQKHSIQMPAHCALALKSSQICC</sequence>
<comment type="similarity">
    <text evidence="2">Belongs to the glycosyl hydrolase 13 family.</text>
</comment>
<name>A0A7E5WG50_TRINI</name>
<evidence type="ECO:0000256" key="1">
    <source>
        <dbReference type="ARBA" id="ARBA00001657"/>
    </source>
</evidence>
<organism evidence="8 9">
    <name type="scientific">Trichoplusia ni</name>
    <name type="common">Cabbage looper</name>
    <dbReference type="NCBI Taxonomy" id="7111"/>
    <lineage>
        <taxon>Eukaryota</taxon>
        <taxon>Metazoa</taxon>
        <taxon>Ecdysozoa</taxon>
        <taxon>Arthropoda</taxon>
        <taxon>Hexapoda</taxon>
        <taxon>Insecta</taxon>
        <taxon>Pterygota</taxon>
        <taxon>Neoptera</taxon>
        <taxon>Endopterygota</taxon>
        <taxon>Lepidoptera</taxon>
        <taxon>Glossata</taxon>
        <taxon>Ditrysia</taxon>
        <taxon>Noctuoidea</taxon>
        <taxon>Noctuidae</taxon>
        <taxon>Plusiinae</taxon>
        <taxon>Trichoplusia</taxon>
    </lineage>
</organism>
<keyword evidence="5" id="KW-0326">Glycosidase</keyword>
<dbReference type="Proteomes" id="UP000322000">
    <property type="component" value="Chromosome 17"/>
</dbReference>
<dbReference type="GO" id="GO:0005975">
    <property type="term" value="P:carbohydrate metabolic process"/>
    <property type="evidence" value="ECO:0007669"/>
    <property type="project" value="InterPro"/>
</dbReference>
<comment type="catalytic activity">
    <reaction evidence="1">
        <text>Hydrolysis of terminal, non-reducing (1-&gt;4)-linked alpha-D-glucose residues with release of alpha-D-glucose.</text>
        <dbReference type="EC" id="3.2.1.20"/>
    </reaction>
</comment>
<gene>
    <name evidence="9" type="primary">LOC113502340</name>
</gene>
<proteinExistence type="inferred from homology"/>
<dbReference type="GO" id="GO:0004558">
    <property type="term" value="F:alpha-1,4-glucosidase activity"/>
    <property type="evidence" value="ECO:0007669"/>
    <property type="project" value="UniProtKB-EC"/>
</dbReference>
<evidence type="ECO:0000313" key="8">
    <source>
        <dbReference type="Proteomes" id="UP000322000"/>
    </source>
</evidence>
<dbReference type="SMART" id="SM00642">
    <property type="entry name" value="Aamy"/>
    <property type="match status" value="1"/>
</dbReference>
<dbReference type="Gene3D" id="3.90.400.10">
    <property type="entry name" value="Oligo-1,6-glucosidase, Domain 2"/>
    <property type="match status" value="1"/>
</dbReference>
<dbReference type="PANTHER" id="PTHR10357">
    <property type="entry name" value="ALPHA-AMYLASE FAMILY MEMBER"/>
    <property type="match status" value="1"/>
</dbReference>
<dbReference type="InParanoid" id="A0A7E5WG50"/>
<evidence type="ECO:0000256" key="6">
    <source>
        <dbReference type="SAM" id="SignalP"/>
    </source>
</evidence>
<keyword evidence="6" id="KW-0732">Signal</keyword>
<evidence type="ECO:0000313" key="9">
    <source>
        <dbReference type="RefSeq" id="XP_026739680.1"/>
    </source>
</evidence>
<dbReference type="Pfam" id="PF00128">
    <property type="entry name" value="Alpha-amylase"/>
    <property type="match status" value="1"/>
</dbReference>
<dbReference type="InterPro" id="IPR017853">
    <property type="entry name" value="GH"/>
</dbReference>
<dbReference type="OrthoDB" id="1740265at2759"/>
<evidence type="ECO:0000259" key="7">
    <source>
        <dbReference type="SMART" id="SM00642"/>
    </source>
</evidence>
<dbReference type="RefSeq" id="XP_026739680.1">
    <property type="nucleotide sequence ID" value="XM_026883879.1"/>
</dbReference>
<evidence type="ECO:0000256" key="3">
    <source>
        <dbReference type="ARBA" id="ARBA00012741"/>
    </source>
</evidence>
<dbReference type="InterPro" id="IPR006047">
    <property type="entry name" value="GH13_cat_dom"/>
</dbReference>